<feature type="domain" description="Transposase DDE" evidence="1">
    <location>
        <begin position="9"/>
        <end position="63"/>
    </location>
</feature>
<evidence type="ECO:0000259" key="1">
    <source>
        <dbReference type="Pfam" id="PF13701"/>
    </source>
</evidence>
<evidence type="ECO:0000313" key="3">
    <source>
        <dbReference type="Proteomes" id="UP000821656"/>
    </source>
</evidence>
<dbReference type="Proteomes" id="UP000821656">
    <property type="component" value="Unassembled WGS sequence"/>
</dbReference>
<reference evidence="2" key="1">
    <citation type="submission" date="2020-05" db="EMBL/GenBank/DDBJ databases">
        <title>Genomic insights into acetone-butanol-ethanol (ABE) fermentation by sequencing solventogenic clostridia strains.</title>
        <authorList>
            <person name="Brown S."/>
        </authorList>
    </citation>
    <scope>NUCLEOTIDE SEQUENCE</scope>
    <source>
        <strain evidence="2">DJ126</strain>
    </source>
</reference>
<dbReference type="EMBL" id="JABSXK010000001">
    <property type="protein sequence ID" value="NRV12382.1"/>
    <property type="molecule type" value="Genomic_DNA"/>
</dbReference>
<proteinExistence type="predicted"/>
<comment type="caution">
    <text evidence="2">The sequence shown here is derived from an EMBL/GenBank/DDBJ whole genome shotgun (WGS) entry which is preliminary data.</text>
</comment>
<dbReference type="InterPro" id="IPR025668">
    <property type="entry name" value="Tnp_DDE_dom"/>
</dbReference>
<gene>
    <name evidence="2" type="ORF">DFH45_005345</name>
</gene>
<dbReference type="Pfam" id="PF13701">
    <property type="entry name" value="DDE_Tnp_1_4"/>
    <property type="match status" value="1"/>
</dbReference>
<accession>A0A9Q5GLK7</accession>
<protein>
    <recommendedName>
        <fullName evidence="1">Transposase DDE domain-containing protein</fullName>
    </recommendedName>
</protein>
<evidence type="ECO:0000313" key="2">
    <source>
        <dbReference type="EMBL" id="NRV12382.1"/>
    </source>
</evidence>
<organism evidence="2 3">
    <name type="scientific">Clostridium beijerinckii</name>
    <name type="common">Clostridium MP</name>
    <dbReference type="NCBI Taxonomy" id="1520"/>
    <lineage>
        <taxon>Bacteria</taxon>
        <taxon>Bacillati</taxon>
        <taxon>Bacillota</taxon>
        <taxon>Clostridia</taxon>
        <taxon>Eubacteriales</taxon>
        <taxon>Clostridiaceae</taxon>
        <taxon>Clostridium</taxon>
    </lineage>
</organism>
<name>A0A9Q5GLK7_CLOBE</name>
<dbReference type="AlphaFoldDB" id="A0A9Q5GLK7"/>
<sequence length="74" mass="8731">MSSLLEKSLNFKRNVKINFDGGNLTSDSGLILYSEFDERIGFSRTVKDVFYVNDGINHREHQTRGYYYKKFIKE</sequence>